<sequence>MGKFGNIREQVMANRGITLASTTTRRSPHCFNFLRQVEVLSKASFGSAKQHKDWGSATAIVRAFQIGKAEAAAVSNLQSGVEKEVVVILKKEVSIRGLRSYLGHEIVAKGLFNTGYSSSSGATEQWVSVCTNLDDCKLVKLFIQRLSSDWDQLPPGMKRAPSLKDANLLRHCCGLFLHFNAQLEKRLPSSDIAAAKEKLLNMFFLGGMDPELQLCAEQQVPPGDMKNLLEMQESKDKTEQESRAQELQEKLTRATFNQVQSQIEADIQKIRDKLPTKATRTAETAKDMKYVKNRQQYVVCALDATVWPSSTQYILDCLDFVNNICSLSPRNIGHIQLPWLHQATSMNALLKHRRKLEDALLKSDMDFTNTLTYAEFSQAVVEKTLERGCNLMYYGLFREDAQHKKVLADLEFKVFRHWDSLDTSPPKTRPRPQSTLMVDNLHLLSCTAAGPIWPDALLTKFKAETTEHKELLALKDSFEREFPPPRDTSTTTSASALPPRVSGLPDFTIEHGAKPIDVSRVVGASMSAPPGASDRLALVAGKAGKPSILLDKEYNVWLGNDTDAAATWSGVELFGFNTGTYEVKIVRGDNKRDVAGIAWKVMSDVELVVFEKKPMAVCAFMHVCATTHGLADVGVLEHNVSPKLHPKVA</sequence>
<keyword evidence="3" id="KW-1185">Reference proteome</keyword>
<name>A0ABP0JPK8_9DINO</name>
<evidence type="ECO:0000313" key="2">
    <source>
        <dbReference type="EMBL" id="CAK9016068.1"/>
    </source>
</evidence>
<evidence type="ECO:0000256" key="1">
    <source>
        <dbReference type="SAM" id="Coils"/>
    </source>
</evidence>
<keyword evidence="1" id="KW-0175">Coiled coil</keyword>
<gene>
    <name evidence="2" type="ORF">SCF082_LOCUS13031</name>
</gene>
<reference evidence="2 3" key="1">
    <citation type="submission" date="2024-02" db="EMBL/GenBank/DDBJ databases">
        <authorList>
            <person name="Chen Y."/>
            <person name="Shah S."/>
            <person name="Dougan E. K."/>
            <person name="Thang M."/>
            <person name="Chan C."/>
        </authorList>
    </citation>
    <scope>NUCLEOTIDE SEQUENCE [LARGE SCALE GENOMIC DNA]</scope>
</reference>
<evidence type="ECO:0000313" key="3">
    <source>
        <dbReference type="Proteomes" id="UP001642464"/>
    </source>
</evidence>
<accession>A0ABP0JPK8</accession>
<comment type="caution">
    <text evidence="2">The sequence shown here is derived from an EMBL/GenBank/DDBJ whole genome shotgun (WGS) entry which is preliminary data.</text>
</comment>
<protein>
    <submittedName>
        <fullName evidence="2">FO synthase subunit 1</fullName>
    </submittedName>
</protein>
<feature type="coiled-coil region" evidence="1">
    <location>
        <begin position="228"/>
        <end position="257"/>
    </location>
</feature>
<dbReference type="Proteomes" id="UP001642464">
    <property type="component" value="Unassembled WGS sequence"/>
</dbReference>
<organism evidence="2 3">
    <name type="scientific">Durusdinium trenchii</name>
    <dbReference type="NCBI Taxonomy" id="1381693"/>
    <lineage>
        <taxon>Eukaryota</taxon>
        <taxon>Sar</taxon>
        <taxon>Alveolata</taxon>
        <taxon>Dinophyceae</taxon>
        <taxon>Suessiales</taxon>
        <taxon>Symbiodiniaceae</taxon>
        <taxon>Durusdinium</taxon>
    </lineage>
</organism>
<proteinExistence type="predicted"/>
<dbReference type="EMBL" id="CAXAMM010008003">
    <property type="protein sequence ID" value="CAK9016068.1"/>
    <property type="molecule type" value="Genomic_DNA"/>
</dbReference>